<protein>
    <recommendedName>
        <fullName evidence="4">DUF998 domain-containing protein</fullName>
    </recommendedName>
</protein>
<evidence type="ECO:0008006" key="4">
    <source>
        <dbReference type="Google" id="ProtNLM"/>
    </source>
</evidence>
<dbReference type="AlphaFoldDB" id="A0A1K0H0M0"/>
<keyword evidence="3" id="KW-1185">Reference proteome</keyword>
<dbReference type="RefSeq" id="WP_071803668.1">
    <property type="nucleotide sequence ID" value="NZ_MEIA01000062.1"/>
</dbReference>
<feature type="transmembrane region" description="Helical" evidence="1">
    <location>
        <begin position="132"/>
        <end position="153"/>
    </location>
</feature>
<sequence>MITAMGKHNARRDGTALVQLAVVLSLVGFLYAVNIWLTPQILRLTCQATDCAPRAVAIAGWATIAGVPAAIGLLLVADRRADGWRYLLTLAVAALLAAPGVGLLPDPPDSEFVWAAFGAAPGLDAYRTGVHVARLAFGAGGLLYAVCRILVLLDSSADSARRFTLAGRAIVGLAIVASLTAVLVRPAT</sequence>
<keyword evidence="1" id="KW-1133">Transmembrane helix</keyword>
<accession>A0A1K0H0M0</accession>
<comment type="caution">
    <text evidence="2">The sequence shown here is derived from an EMBL/GenBank/DDBJ whole genome shotgun (WGS) entry which is preliminary data.</text>
</comment>
<name>A0A1K0H0M0_9ACTN</name>
<evidence type="ECO:0000256" key="1">
    <source>
        <dbReference type="SAM" id="Phobius"/>
    </source>
</evidence>
<feature type="transmembrane region" description="Helical" evidence="1">
    <location>
        <begin position="165"/>
        <end position="184"/>
    </location>
</feature>
<feature type="transmembrane region" description="Helical" evidence="1">
    <location>
        <begin position="16"/>
        <end position="37"/>
    </location>
</feature>
<evidence type="ECO:0000313" key="3">
    <source>
        <dbReference type="Proteomes" id="UP000182486"/>
    </source>
</evidence>
<feature type="transmembrane region" description="Helical" evidence="1">
    <location>
        <begin position="84"/>
        <end position="104"/>
    </location>
</feature>
<keyword evidence="1" id="KW-0472">Membrane</keyword>
<feature type="transmembrane region" description="Helical" evidence="1">
    <location>
        <begin position="57"/>
        <end position="77"/>
    </location>
</feature>
<reference evidence="2 3" key="1">
    <citation type="submission" date="2016-09" db="EMBL/GenBank/DDBJ databases">
        <title>Couchioplanes caeruleus draft genome sequence.</title>
        <authorList>
            <person name="Sheehan J."/>
            <person name="Caffrey P."/>
        </authorList>
    </citation>
    <scope>NUCLEOTIDE SEQUENCE [LARGE SCALE GENOMIC DNA]</scope>
    <source>
        <strain evidence="2 3">DSM 43634</strain>
    </source>
</reference>
<proteinExistence type="predicted"/>
<dbReference type="EMBL" id="MEIA01000062">
    <property type="protein sequence ID" value="OJF15227.1"/>
    <property type="molecule type" value="Genomic_DNA"/>
</dbReference>
<keyword evidence="1" id="KW-0812">Transmembrane</keyword>
<organism evidence="2 3">
    <name type="scientific">Couchioplanes caeruleus subsp. caeruleus</name>
    <dbReference type="NCBI Taxonomy" id="56427"/>
    <lineage>
        <taxon>Bacteria</taxon>
        <taxon>Bacillati</taxon>
        <taxon>Actinomycetota</taxon>
        <taxon>Actinomycetes</taxon>
        <taxon>Micromonosporales</taxon>
        <taxon>Micromonosporaceae</taxon>
        <taxon>Couchioplanes</taxon>
    </lineage>
</organism>
<dbReference type="Proteomes" id="UP000182486">
    <property type="component" value="Unassembled WGS sequence"/>
</dbReference>
<evidence type="ECO:0000313" key="2">
    <source>
        <dbReference type="EMBL" id="OJF15227.1"/>
    </source>
</evidence>
<gene>
    <name evidence="2" type="ORF">BG844_05615</name>
</gene>